<accession>A0A1I2F7C1</accession>
<evidence type="ECO:0000313" key="3">
    <source>
        <dbReference type="Proteomes" id="UP000199119"/>
    </source>
</evidence>
<keyword evidence="1" id="KW-0812">Transmembrane</keyword>
<organism evidence="2 3">
    <name type="scientific">Paracidovorax wautersii</name>
    <dbReference type="NCBI Taxonomy" id="1177982"/>
    <lineage>
        <taxon>Bacteria</taxon>
        <taxon>Pseudomonadati</taxon>
        <taxon>Pseudomonadota</taxon>
        <taxon>Betaproteobacteria</taxon>
        <taxon>Burkholderiales</taxon>
        <taxon>Comamonadaceae</taxon>
        <taxon>Paracidovorax</taxon>
    </lineage>
</organism>
<protein>
    <submittedName>
        <fullName evidence="2">Uncharacterized protein</fullName>
    </submittedName>
</protein>
<keyword evidence="1" id="KW-1133">Transmembrane helix</keyword>
<sequence length="106" mass="12070">MSALLMAILLVGLEIGFIVAAQEAYSGFRRAVGPQALTLPGNCLVCSVLAWAVDPRHTKVCRMRNRHGRWHLYWTRHGQRFEFHAPGRSTKTYLQNALYLGRVRSF</sequence>
<evidence type="ECO:0000256" key="1">
    <source>
        <dbReference type="SAM" id="Phobius"/>
    </source>
</evidence>
<keyword evidence="1" id="KW-0472">Membrane</keyword>
<feature type="transmembrane region" description="Helical" evidence="1">
    <location>
        <begin position="36"/>
        <end position="53"/>
    </location>
</feature>
<proteinExistence type="predicted"/>
<gene>
    <name evidence="2" type="ORF">SAMN04489711_109165</name>
</gene>
<dbReference type="AlphaFoldDB" id="A0A1I2F7C1"/>
<dbReference type="Proteomes" id="UP000199119">
    <property type="component" value="Unassembled WGS sequence"/>
</dbReference>
<evidence type="ECO:0000313" key="2">
    <source>
        <dbReference type="EMBL" id="SFF00648.1"/>
    </source>
</evidence>
<reference evidence="3" key="1">
    <citation type="submission" date="2016-10" db="EMBL/GenBank/DDBJ databases">
        <authorList>
            <person name="Varghese N."/>
            <person name="Submissions S."/>
        </authorList>
    </citation>
    <scope>NUCLEOTIDE SEQUENCE [LARGE SCALE GENOMIC DNA]</scope>
    <source>
        <strain evidence="3">DSM 27981</strain>
    </source>
</reference>
<dbReference type="STRING" id="1177982.SAMN04489711_109165"/>
<keyword evidence="3" id="KW-1185">Reference proteome</keyword>
<name>A0A1I2F7C1_9BURK</name>
<dbReference type="EMBL" id="FONX01000009">
    <property type="protein sequence ID" value="SFF00648.1"/>
    <property type="molecule type" value="Genomic_DNA"/>
</dbReference>